<sequence>MALTSVSVHTCWSLHTCCPFLHSLYIVSPQTEVPPHAVDKDAHTDHYSSPAHNKQLVYGTCPTSTTSLTLLTTRPHPFTTRLGPSTTCLGSALRQILTATPHMRPHPPLPVTPLLPVTPPLPVTPLFPLTPPCPSTLSSAHASDLRLSQTHTNSCGGNPSVL</sequence>
<gene>
    <name evidence="1" type="ORF">Hamer_G022344</name>
</gene>
<evidence type="ECO:0000313" key="2">
    <source>
        <dbReference type="Proteomes" id="UP000747542"/>
    </source>
</evidence>
<accession>A0A8J5N6J9</accession>
<reference evidence="1" key="1">
    <citation type="journal article" date="2021" name="Sci. Adv.">
        <title>The American lobster genome reveals insights on longevity, neural, and immune adaptations.</title>
        <authorList>
            <person name="Polinski J.M."/>
            <person name="Zimin A.V."/>
            <person name="Clark K.F."/>
            <person name="Kohn A.B."/>
            <person name="Sadowski N."/>
            <person name="Timp W."/>
            <person name="Ptitsyn A."/>
            <person name="Khanna P."/>
            <person name="Romanova D.Y."/>
            <person name="Williams P."/>
            <person name="Greenwood S.J."/>
            <person name="Moroz L.L."/>
            <person name="Walt D.R."/>
            <person name="Bodnar A.G."/>
        </authorList>
    </citation>
    <scope>NUCLEOTIDE SEQUENCE</scope>
    <source>
        <strain evidence="1">GMGI-L3</strain>
    </source>
</reference>
<dbReference type="EMBL" id="JAHLQT010008102">
    <property type="protein sequence ID" value="KAG7174024.1"/>
    <property type="molecule type" value="Genomic_DNA"/>
</dbReference>
<dbReference type="AlphaFoldDB" id="A0A8J5N6J9"/>
<organism evidence="1 2">
    <name type="scientific">Homarus americanus</name>
    <name type="common">American lobster</name>
    <dbReference type="NCBI Taxonomy" id="6706"/>
    <lineage>
        <taxon>Eukaryota</taxon>
        <taxon>Metazoa</taxon>
        <taxon>Ecdysozoa</taxon>
        <taxon>Arthropoda</taxon>
        <taxon>Crustacea</taxon>
        <taxon>Multicrustacea</taxon>
        <taxon>Malacostraca</taxon>
        <taxon>Eumalacostraca</taxon>
        <taxon>Eucarida</taxon>
        <taxon>Decapoda</taxon>
        <taxon>Pleocyemata</taxon>
        <taxon>Astacidea</taxon>
        <taxon>Nephropoidea</taxon>
        <taxon>Nephropidae</taxon>
        <taxon>Homarus</taxon>
    </lineage>
</organism>
<evidence type="ECO:0000313" key="1">
    <source>
        <dbReference type="EMBL" id="KAG7174024.1"/>
    </source>
</evidence>
<proteinExistence type="predicted"/>
<name>A0A8J5N6J9_HOMAM</name>
<comment type="caution">
    <text evidence="1">The sequence shown here is derived from an EMBL/GenBank/DDBJ whole genome shotgun (WGS) entry which is preliminary data.</text>
</comment>
<protein>
    <submittedName>
        <fullName evidence="1">Uncharacterized protein</fullName>
    </submittedName>
</protein>
<keyword evidence="2" id="KW-1185">Reference proteome</keyword>
<dbReference type="Proteomes" id="UP000747542">
    <property type="component" value="Unassembled WGS sequence"/>
</dbReference>